<feature type="transmembrane region" description="Helical" evidence="6">
    <location>
        <begin position="249"/>
        <end position="270"/>
    </location>
</feature>
<keyword evidence="8" id="KW-1185">Reference proteome</keyword>
<name>A0ABN0YG85_9CAUL</name>
<feature type="transmembrane region" description="Helical" evidence="6">
    <location>
        <begin position="111"/>
        <end position="133"/>
    </location>
</feature>
<keyword evidence="2" id="KW-1003">Cell membrane</keyword>
<keyword evidence="5 6" id="KW-0472">Membrane</keyword>
<proteinExistence type="predicted"/>
<sequence>MFVRGLLGNFPASILQAVVGVLTILVFTRLLSSTEFGIYALAFSVCSLAHVLVFTWLEAAMARYWAGEATPEGLADLYATLYRVGLVLSLVFIPAAIAVCLLLPLGMEIRLAMAVGLIGVPIRCLLNMVKVALRARGAVRQAAGLDIFFTLAVFILGIAAAWLGLGGASPLVGLLVAPLLALPIALPLERGKQRHGRYNPSRLKAYIAYGYPISMSLSMALILASTDRFMLAWLMNEAAVGAYHASYSIANRTLDIIFLWLGTAGAPALVMALEKGGARALKIAAEDQARILMLVTVPAAVGVALVARPLAEVVIGPELRTASAMVTPWIAASAFLSGWLYYYFNQAFTLSKRTLLLLMSMIIPAIANIALNIILIPKLGLMGAAISTVLGYFIGVLASVIMARRIMTMPLPWKDVMLCSLCAATMAIAVLCLPQIGGFAELMLDAVVGALVYGVLAYGTNAGGVRDLLKRIRDLRLNPEEQAL</sequence>
<accession>A0ABN0YG85</accession>
<dbReference type="Pfam" id="PF13440">
    <property type="entry name" value="Polysacc_synt_3"/>
    <property type="match status" value="1"/>
</dbReference>
<evidence type="ECO:0000256" key="3">
    <source>
        <dbReference type="ARBA" id="ARBA00022692"/>
    </source>
</evidence>
<evidence type="ECO:0000256" key="1">
    <source>
        <dbReference type="ARBA" id="ARBA00004651"/>
    </source>
</evidence>
<evidence type="ECO:0000256" key="4">
    <source>
        <dbReference type="ARBA" id="ARBA00022989"/>
    </source>
</evidence>
<feature type="transmembrane region" description="Helical" evidence="6">
    <location>
        <begin position="291"/>
        <end position="310"/>
    </location>
</feature>
<dbReference type="EMBL" id="BAAAEJ010000007">
    <property type="protein sequence ID" value="GAA0394405.1"/>
    <property type="molecule type" value="Genomic_DNA"/>
</dbReference>
<evidence type="ECO:0000313" key="7">
    <source>
        <dbReference type="EMBL" id="GAA0394405.1"/>
    </source>
</evidence>
<feature type="transmembrane region" description="Helical" evidence="6">
    <location>
        <begin position="322"/>
        <end position="343"/>
    </location>
</feature>
<evidence type="ECO:0000256" key="2">
    <source>
        <dbReference type="ARBA" id="ARBA00022475"/>
    </source>
</evidence>
<feature type="transmembrane region" description="Helical" evidence="6">
    <location>
        <begin position="381"/>
        <end position="403"/>
    </location>
</feature>
<dbReference type="PANTHER" id="PTHR30250">
    <property type="entry name" value="PST FAMILY PREDICTED COLANIC ACID TRANSPORTER"/>
    <property type="match status" value="1"/>
</dbReference>
<evidence type="ECO:0000313" key="8">
    <source>
        <dbReference type="Proteomes" id="UP001500791"/>
    </source>
</evidence>
<feature type="transmembrane region" description="Helical" evidence="6">
    <location>
        <begin position="171"/>
        <end position="188"/>
    </location>
</feature>
<comment type="subcellular location">
    <subcellularLocation>
        <location evidence="1">Cell membrane</location>
        <topology evidence="1">Multi-pass membrane protein</topology>
    </subcellularLocation>
</comment>
<feature type="transmembrane region" description="Helical" evidence="6">
    <location>
        <begin position="80"/>
        <end position="105"/>
    </location>
</feature>
<feature type="transmembrane region" description="Helical" evidence="6">
    <location>
        <begin position="145"/>
        <end position="165"/>
    </location>
</feature>
<feature type="transmembrane region" description="Helical" evidence="6">
    <location>
        <begin position="355"/>
        <end position="375"/>
    </location>
</feature>
<feature type="transmembrane region" description="Helical" evidence="6">
    <location>
        <begin position="209"/>
        <end position="229"/>
    </location>
</feature>
<dbReference type="Proteomes" id="UP001500791">
    <property type="component" value="Unassembled WGS sequence"/>
</dbReference>
<feature type="transmembrane region" description="Helical" evidence="6">
    <location>
        <begin position="12"/>
        <end position="32"/>
    </location>
</feature>
<reference evidence="7 8" key="1">
    <citation type="journal article" date="2019" name="Int. J. Syst. Evol. Microbiol.">
        <title>The Global Catalogue of Microorganisms (GCM) 10K type strain sequencing project: providing services to taxonomists for standard genome sequencing and annotation.</title>
        <authorList>
            <consortium name="The Broad Institute Genomics Platform"/>
            <consortium name="The Broad Institute Genome Sequencing Center for Infectious Disease"/>
            <person name="Wu L."/>
            <person name="Ma J."/>
        </authorList>
    </citation>
    <scope>NUCLEOTIDE SEQUENCE [LARGE SCALE GENOMIC DNA]</scope>
    <source>
        <strain evidence="7 8">JCM 13476</strain>
    </source>
</reference>
<organism evidence="7 8">
    <name type="scientific">Brevundimonas terrae</name>
    <dbReference type="NCBI Taxonomy" id="363631"/>
    <lineage>
        <taxon>Bacteria</taxon>
        <taxon>Pseudomonadati</taxon>
        <taxon>Pseudomonadota</taxon>
        <taxon>Alphaproteobacteria</taxon>
        <taxon>Caulobacterales</taxon>
        <taxon>Caulobacteraceae</taxon>
        <taxon>Brevundimonas</taxon>
    </lineage>
</organism>
<comment type="caution">
    <text evidence="7">The sequence shown here is derived from an EMBL/GenBank/DDBJ whole genome shotgun (WGS) entry which is preliminary data.</text>
</comment>
<keyword evidence="4 6" id="KW-1133">Transmembrane helix</keyword>
<feature type="transmembrane region" description="Helical" evidence="6">
    <location>
        <begin position="442"/>
        <end position="463"/>
    </location>
</feature>
<evidence type="ECO:0000256" key="5">
    <source>
        <dbReference type="ARBA" id="ARBA00023136"/>
    </source>
</evidence>
<keyword evidence="3 6" id="KW-0812">Transmembrane</keyword>
<feature type="transmembrane region" description="Helical" evidence="6">
    <location>
        <begin position="415"/>
        <end position="436"/>
    </location>
</feature>
<dbReference type="PANTHER" id="PTHR30250:SF11">
    <property type="entry name" value="O-ANTIGEN TRANSPORTER-RELATED"/>
    <property type="match status" value="1"/>
</dbReference>
<evidence type="ECO:0000256" key="6">
    <source>
        <dbReference type="SAM" id="Phobius"/>
    </source>
</evidence>
<feature type="transmembrane region" description="Helical" evidence="6">
    <location>
        <begin position="38"/>
        <end position="59"/>
    </location>
</feature>
<dbReference type="InterPro" id="IPR050833">
    <property type="entry name" value="Poly_Biosynth_Transport"/>
</dbReference>
<protein>
    <submittedName>
        <fullName evidence="7">Polysaccharide biosynthesis protein HsfF</fullName>
    </submittedName>
</protein>
<gene>
    <name evidence="7" type="primary">hfsF</name>
    <name evidence="7" type="ORF">GCM10009093_21230</name>
</gene>